<dbReference type="InterPro" id="IPR023393">
    <property type="entry name" value="START-like_dom_sf"/>
</dbReference>
<gene>
    <name evidence="1" type="ORF">C9E81_15160</name>
</gene>
<dbReference type="Proteomes" id="UP000273516">
    <property type="component" value="Unassembled WGS sequence"/>
</dbReference>
<dbReference type="Gene3D" id="3.30.530.20">
    <property type="match status" value="1"/>
</dbReference>
<dbReference type="EMBL" id="QOKZ01000006">
    <property type="protein sequence ID" value="RMC33652.1"/>
    <property type="molecule type" value="Genomic_DNA"/>
</dbReference>
<accession>A0A3M0M779</accession>
<comment type="caution">
    <text evidence="1">The sequence shown here is derived from an EMBL/GenBank/DDBJ whole genome shotgun (WGS) entry which is preliminary data.</text>
</comment>
<organism evidence="1 2">
    <name type="scientific">Paracoccus alkanivorans</name>
    <dbReference type="NCBI Taxonomy" id="2116655"/>
    <lineage>
        <taxon>Bacteria</taxon>
        <taxon>Pseudomonadati</taxon>
        <taxon>Pseudomonadota</taxon>
        <taxon>Alphaproteobacteria</taxon>
        <taxon>Rhodobacterales</taxon>
        <taxon>Paracoccaceae</taxon>
        <taxon>Paracoccus</taxon>
    </lineage>
</organism>
<protein>
    <submittedName>
        <fullName evidence="1">SRPBCC family protein</fullName>
    </submittedName>
</protein>
<dbReference type="AlphaFoldDB" id="A0A3M0M779"/>
<keyword evidence="2" id="KW-1185">Reference proteome</keyword>
<evidence type="ECO:0000313" key="1">
    <source>
        <dbReference type="EMBL" id="RMC33652.1"/>
    </source>
</evidence>
<reference evidence="1 2" key="1">
    <citation type="submission" date="2018-07" db="EMBL/GenBank/DDBJ databases">
        <authorList>
            <person name="Zhang Y."/>
            <person name="Wang L."/>
            <person name="Ma S."/>
        </authorList>
    </citation>
    <scope>NUCLEOTIDE SEQUENCE [LARGE SCALE GENOMIC DNA]</scope>
    <source>
        <strain evidence="1 2">4-2</strain>
    </source>
</reference>
<proteinExistence type="predicted"/>
<evidence type="ECO:0000313" key="2">
    <source>
        <dbReference type="Proteomes" id="UP000273516"/>
    </source>
</evidence>
<name>A0A3M0M779_9RHOB</name>
<dbReference type="OrthoDB" id="7860307at2"/>
<dbReference type="SUPFAM" id="SSF55961">
    <property type="entry name" value="Bet v1-like"/>
    <property type="match status" value="1"/>
</dbReference>
<sequence>MKFSTRIDADMPAPQLFDRVSDFNRLEQSLIQRGASVSRIDPAKEPGTGIGWDIAFDWRGKERALRLEVLRFDRPERVTMSGESEALELTIDTTVIALSQTRSRLVYEADIRPRNMRARLMLQTAKLGKARLDRRFDKRIRELVGELGEIPVPGS</sequence>